<evidence type="ECO:0000259" key="3">
    <source>
        <dbReference type="Pfam" id="PF00188"/>
    </source>
</evidence>
<dbReference type="RefSeq" id="WP_284914882.1">
    <property type="nucleotide sequence ID" value="NZ_CP126980.1"/>
</dbReference>
<dbReference type="InterPro" id="IPR014044">
    <property type="entry name" value="CAP_dom"/>
</dbReference>
<name>A0ABY8WD77_9ACTN</name>
<dbReference type="Proteomes" id="UP001240150">
    <property type="component" value="Chromosome"/>
</dbReference>
<feature type="signal peptide" evidence="2">
    <location>
        <begin position="1"/>
        <end position="27"/>
    </location>
</feature>
<dbReference type="CDD" id="cd05379">
    <property type="entry name" value="CAP_bacterial"/>
    <property type="match status" value="1"/>
</dbReference>
<organism evidence="4 5">
    <name type="scientific">Actinoplanes oblitus</name>
    <dbReference type="NCBI Taxonomy" id="3040509"/>
    <lineage>
        <taxon>Bacteria</taxon>
        <taxon>Bacillati</taxon>
        <taxon>Actinomycetota</taxon>
        <taxon>Actinomycetes</taxon>
        <taxon>Micromonosporales</taxon>
        <taxon>Micromonosporaceae</taxon>
        <taxon>Actinoplanes</taxon>
    </lineage>
</organism>
<feature type="compositionally biased region" description="Low complexity" evidence="1">
    <location>
        <begin position="92"/>
        <end position="101"/>
    </location>
</feature>
<dbReference type="Gene3D" id="3.40.33.10">
    <property type="entry name" value="CAP"/>
    <property type="match status" value="1"/>
</dbReference>
<dbReference type="PANTHER" id="PTHR31157">
    <property type="entry name" value="SCP DOMAIN-CONTAINING PROTEIN"/>
    <property type="match status" value="1"/>
</dbReference>
<evidence type="ECO:0000313" key="5">
    <source>
        <dbReference type="Proteomes" id="UP001240150"/>
    </source>
</evidence>
<sequence length="289" mass="31097">MRKPLVVLGVAAAALVAGGAVTTRALAQEPPDDDFSGFNVFGEPLFDGAGDEYVEEEPDSDVVDVPRIPDVTPGSTLPEAPGGGSAHRAQRPAEAPSGEPAEPSEEPADEPSAGPAEEPKRAPARIKAETPRKNYGFAAAADPIAASRTAVTAQSISSSPVAPVQQQILALVNRYRERAGCRPVTIDRRLIDAANRHAADMARRDYFEHASPNGDRAGERVSEAGYSWRWYGENIARGQDSPWEAMDGWMNSPEHRENILDCKLDQMGVGLALDRDDTPYWVQDFATPK</sequence>
<proteinExistence type="predicted"/>
<dbReference type="Pfam" id="PF00188">
    <property type="entry name" value="CAP"/>
    <property type="match status" value="1"/>
</dbReference>
<evidence type="ECO:0000256" key="2">
    <source>
        <dbReference type="SAM" id="SignalP"/>
    </source>
</evidence>
<feature type="chain" id="PRO_5046801840" evidence="2">
    <location>
        <begin position="28"/>
        <end position="289"/>
    </location>
</feature>
<keyword evidence="2" id="KW-0732">Signal</keyword>
<dbReference type="PANTHER" id="PTHR31157:SF1">
    <property type="entry name" value="SCP DOMAIN-CONTAINING PROTEIN"/>
    <property type="match status" value="1"/>
</dbReference>
<feature type="compositionally biased region" description="Acidic residues" evidence="1">
    <location>
        <begin position="49"/>
        <end position="62"/>
    </location>
</feature>
<protein>
    <submittedName>
        <fullName evidence="4">CAP domain-containing protein</fullName>
    </submittedName>
</protein>
<dbReference type="InterPro" id="IPR035940">
    <property type="entry name" value="CAP_sf"/>
</dbReference>
<dbReference type="EMBL" id="CP126980">
    <property type="protein sequence ID" value="WIM93675.1"/>
    <property type="molecule type" value="Genomic_DNA"/>
</dbReference>
<gene>
    <name evidence="4" type="ORF">ACTOB_005660</name>
</gene>
<dbReference type="SUPFAM" id="SSF55797">
    <property type="entry name" value="PR-1-like"/>
    <property type="match status" value="1"/>
</dbReference>
<accession>A0ABY8WD77</accession>
<feature type="compositionally biased region" description="Basic and acidic residues" evidence="1">
    <location>
        <begin position="117"/>
        <end position="129"/>
    </location>
</feature>
<reference evidence="4 5" key="1">
    <citation type="submission" date="2023-06" db="EMBL/GenBank/DDBJ databases">
        <authorList>
            <person name="Yushchuk O."/>
            <person name="Binda E."/>
            <person name="Ruckert-Reed C."/>
            <person name="Fedorenko V."/>
            <person name="Kalinowski J."/>
            <person name="Marinelli F."/>
        </authorList>
    </citation>
    <scope>NUCLEOTIDE SEQUENCE [LARGE SCALE GENOMIC DNA]</scope>
    <source>
        <strain evidence="4 5">NRRL 3884</strain>
    </source>
</reference>
<keyword evidence="5" id="KW-1185">Reference proteome</keyword>
<feature type="domain" description="SCP" evidence="3">
    <location>
        <begin position="169"/>
        <end position="285"/>
    </location>
</feature>
<evidence type="ECO:0000256" key="1">
    <source>
        <dbReference type="SAM" id="MobiDB-lite"/>
    </source>
</evidence>
<evidence type="ECO:0000313" key="4">
    <source>
        <dbReference type="EMBL" id="WIM93675.1"/>
    </source>
</evidence>
<feature type="region of interest" description="Disordered" evidence="1">
    <location>
        <begin position="27"/>
        <end position="129"/>
    </location>
</feature>